<name>T1G4V3_HELRO</name>
<evidence type="ECO:0000259" key="3">
    <source>
        <dbReference type="Pfam" id="PF07728"/>
    </source>
</evidence>
<protein>
    <recommendedName>
        <fullName evidence="3">ATPase dynein-related AAA domain-containing protein</fullName>
    </recommendedName>
</protein>
<dbReference type="EnsemblMetazoa" id="HelroT82685">
    <property type="protein sequence ID" value="HelroP82685"/>
    <property type="gene ID" value="HelroG82685"/>
</dbReference>
<dbReference type="CTD" id="20216101"/>
<dbReference type="PANTHER" id="PTHR48103:SF2">
    <property type="entry name" value="MIDASIN"/>
    <property type="match status" value="1"/>
</dbReference>
<dbReference type="AlphaFoldDB" id="T1G4V3"/>
<dbReference type="InterPro" id="IPR011704">
    <property type="entry name" value="ATPase_dyneun-rel_AAA"/>
</dbReference>
<evidence type="ECO:0000256" key="2">
    <source>
        <dbReference type="ARBA" id="ARBA00022840"/>
    </source>
</evidence>
<dbReference type="PANTHER" id="PTHR48103">
    <property type="entry name" value="MIDASIN-RELATED"/>
    <property type="match status" value="1"/>
</dbReference>
<dbReference type="OrthoDB" id="422220at2759"/>
<dbReference type="Proteomes" id="UP000015101">
    <property type="component" value="Unassembled WGS sequence"/>
</dbReference>
<reference evidence="6" key="1">
    <citation type="submission" date="2012-12" db="EMBL/GenBank/DDBJ databases">
        <authorList>
            <person name="Hellsten U."/>
            <person name="Grimwood J."/>
            <person name="Chapman J.A."/>
            <person name="Shapiro H."/>
            <person name="Aerts A."/>
            <person name="Otillar R.P."/>
            <person name="Terry A.Y."/>
            <person name="Boore J.L."/>
            <person name="Simakov O."/>
            <person name="Marletaz F."/>
            <person name="Cho S.-J."/>
            <person name="Edsinger-Gonzales E."/>
            <person name="Havlak P."/>
            <person name="Kuo D.-H."/>
            <person name="Larsson T."/>
            <person name="Lv J."/>
            <person name="Arendt D."/>
            <person name="Savage R."/>
            <person name="Osoegawa K."/>
            <person name="de Jong P."/>
            <person name="Lindberg D.R."/>
            <person name="Seaver E.C."/>
            <person name="Weisblat D.A."/>
            <person name="Putnam N.H."/>
            <person name="Grigoriev I.V."/>
            <person name="Rokhsar D.S."/>
        </authorList>
    </citation>
    <scope>NUCLEOTIDE SEQUENCE</scope>
</reference>
<reference evidence="5" key="3">
    <citation type="submission" date="2015-06" db="UniProtKB">
        <authorList>
            <consortium name="EnsemblMetazoa"/>
        </authorList>
    </citation>
    <scope>IDENTIFICATION</scope>
</reference>
<gene>
    <name evidence="5" type="primary">20216101</name>
    <name evidence="4" type="ORF">HELRODRAFT_82685</name>
</gene>
<dbReference type="EMBL" id="KB096864">
    <property type="protein sequence ID" value="ESO00904.1"/>
    <property type="molecule type" value="Genomic_DNA"/>
</dbReference>
<dbReference type="eggNOG" id="KOG1808">
    <property type="taxonomic scope" value="Eukaryota"/>
</dbReference>
<dbReference type="RefSeq" id="XP_009021075.1">
    <property type="nucleotide sequence ID" value="XM_009022827.1"/>
</dbReference>
<evidence type="ECO:0000313" key="5">
    <source>
        <dbReference type="EnsemblMetazoa" id="HelroP82685"/>
    </source>
</evidence>
<dbReference type="SUPFAM" id="SSF52540">
    <property type="entry name" value="P-loop containing nucleoside triphosphate hydrolases"/>
    <property type="match status" value="1"/>
</dbReference>
<keyword evidence="2" id="KW-0067">ATP-binding</keyword>
<proteinExistence type="predicted"/>
<keyword evidence="1" id="KW-0547">Nucleotide-binding</keyword>
<dbReference type="InParanoid" id="T1G4V3"/>
<dbReference type="Pfam" id="PF07728">
    <property type="entry name" value="AAA_5"/>
    <property type="match status" value="1"/>
</dbReference>
<dbReference type="Gene3D" id="3.40.50.300">
    <property type="entry name" value="P-loop containing nucleotide triphosphate hydrolases"/>
    <property type="match status" value="1"/>
</dbReference>
<evidence type="ECO:0000313" key="6">
    <source>
        <dbReference type="Proteomes" id="UP000015101"/>
    </source>
</evidence>
<dbReference type="GeneID" id="20216101"/>
<evidence type="ECO:0000256" key="1">
    <source>
        <dbReference type="ARBA" id="ARBA00022741"/>
    </source>
</evidence>
<reference evidence="4 6" key="2">
    <citation type="journal article" date="2013" name="Nature">
        <title>Insights into bilaterian evolution from three spiralian genomes.</title>
        <authorList>
            <person name="Simakov O."/>
            <person name="Marletaz F."/>
            <person name="Cho S.J."/>
            <person name="Edsinger-Gonzales E."/>
            <person name="Havlak P."/>
            <person name="Hellsten U."/>
            <person name="Kuo D.H."/>
            <person name="Larsson T."/>
            <person name="Lv J."/>
            <person name="Arendt D."/>
            <person name="Savage R."/>
            <person name="Osoegawa K."/>
            <person name="de Jong P."/>
            <person name="Grimwood J."/>
            <person name="Chapman J.A."/>
            <person name="Shapiro H."/>
            <person name="Aerts A."/>
            <person name="Otillar R.P."/>
            <person name="Terry A.Y."/>
            <person name="Boore J.L."/>
            <person name="Grigoriev I.V."/>
            <person name="Lindberg D.R."/>
            <person name="Seaver E.C."/>
            <person name="Weisblat D.A."/>
            <person name="Putnam N.H."/>
            <person name="Rokhsar D.S."/>
        </authorList>
    </citation>
    <scope>NUCLEOTIDE SEQUENCE</scope>
</reference>
<evidence type="ECO:0000313" key="4">
    <source>
        <dbReference type="EMBL" id="ESO00904.1"/>
    </source>
</evidence>
<dbReference type="EMBL" id="AMQM01005256">
    <property type="status" value="NOT_ANNOTATED_CDS"/>
    <property type="molecule type" value="Genomic_DNA"/>
</dbReference>
<sequence length="89" mass="9880">MLGNYCCSETPGRFYWTNGAILQAMLDGDWLLLEDIDQSNPDVLSALGPLLETRSLLVPGLGNSKVVAKNNFRVFATSRFDFKLSKLLI</sequence>
<dbReference type="KEGG" id="hro:HELRODRAFT_82685"/>
<dbReference type="InterPro" id="IPR027417">
    <property type="entry name" value="P-loop_NTPase"/>
</dbReference>
<dbReference type="HOGENOM" id="CLU_2457253_0_0_1"/>
<keyword evidence="6" id="KW-1185">Reference proteome</keyword>
<dbReference type="STRING" id="6412.T1G4V3"/>
<feature type="domain" description="ATPase dynein-related AAA" evidence="3">
    <location>
        <begin position="11"/>
        <end position="78"/>
    </location>
</feature>
<organism evidence="5 6">
    <name type="scientific">Helobdella robusta</name>
    <name type="common">Californian leech</name>
    <dbReference type="NCBI Taxonomy" id="6412"/>
    <lineage>
        <taxon>Eukaryota</taxon>
        <taxon>Metazoa</taxon>
        <taxon>Spiralia</taxon>
        <taxon>Lophotrochozoa</taxon>
        <taxon>Annelida</taxon>
        <taxon>Clitellata</taxon>
        <taxon>Hirudinea</taxon>
        <taxon>Rhynchobdellida</taxon>
        <taxon>Glossiphoniidae</taxon>
        <taxon>Helobdella</taxon>
    </lineage>
</organism>
<accession>T1G4V3</accession>
<dbReference type="GO" id="GO:0016887">
    <property type="term" value="F:ATP hydrolysis activity"/>
    <property type="evidence" value="ECO:0007669"/>
    <property type="project" value="InterPro"/>
</dbReference>
<dbReference type="GO" id="GO:0005524">
    <property type="term" value="F:ATP binding"/>
    <property type="evidence" value="ECO:0007669"/>
    <property type="project" value="UniProtKB-KW"/>
</dbReference>